<dbReference type="GO" id="GO:0042781">
    <property type="term" value="F:3'-tRNA processing endoribonuclease activity"/>
    <property type="evidence" value="ECO:0007669"/>
    <property type="project" value="TreeGrafter"/>
</dbReference>
<dbReference type="KEGG" id="kbs:EPA93_23145"/>
<evidence type="ECO:0000313" key="2">
    <source>
        <dbReference type="EMBL" id="QBD78720.1"/>
    </source>
</evidence>
<dbReference type="SMART" id="SM00849">
    <property type="entry name" value="Lactamase_B"/>
    <property type="match status" value="1"/>
</dbReference>
<accession>A0A4P6JTT7</accession>
<dbReference type="EMBL" id="CP035758">
    <property type="protein sequence ID" value="QBD78720.1"/>
    <property type="molecule type" value="Genomic_DNA"/>
</dbReference>
<name>A0A4P6JTT7_KTERU</name>
<evidence type="ECO:0000313" key="3">
    <source>
        <dbReference type="Proteomes" id="UP000290365"/>
    </source>
</evidence>
<keyword evidence="3" id="KW-1185">Reference proteome</keyword>
<proteinExistence type="predicted"/>
<dbReference type="Pfam" id="PF23023">
    <property type="entry name" value="Anti-Pycsar_Apyc1"/>
    <property type="match status" value="1"/>
</dbReference>
<dbReference type="CDD" id="cd07740">
    <property type="entry name" value="metallo-hydrolase-like_MBL-fold"/>
    <property type="match status" value="1"/>
</dbReference>
<dbReference type="InterPro" id="IPR001279">
    <property type="entry name" value="Metallo-B-lactamas"/>
</dbReference>
<dbReference type="PANTHER" id="PTHR46018:SF7">
    <property type="entry name" value="RIBONUCLEASE Z"/>
    <property type="match status" value="1"/>
</dbReference>
<dbReference type="AlphaFoldDB" id="A0A4P6JTT7"/>
<dbReference type="OrthoDB" id="9800940at2"/>
<dbReference type="SUPFAM" id="SSF56281">
    <property type="entry name" value="Metallo-hydrolase/oxidoreductase"/>
    <property type="match status" value="1"/>
</dbReference>
<dbReference type="Gene3D" id="3.60.15.10">
    <property type="entry name" value="Ribonuclease Z/Hydroxyacylglutathione hydrolase-like"/>
    <property type="match status" value="1"/>
</dbReference>
<dbReference type="InterPro" id="IPR036866">
    <property type="entry name" value="RibonucZ/Hydroxyglut_hydro"/>
</dbReference>
<evidence type="ECO:0000259" key="1">
    <source>
        <dbReference type="SMART" id="SM00849"/>
    </source>
</evidence>
<sequence>MPQTDTQASTRAEENTLRLTFVGSGDIFGSGGRLQTCIAVASQSSSFLIDCGASALIGLQRCQIAPNSIDTILLTHLHGDHFAGIPFFILDAQLNSKRKDPLLIAGPIGTRQRLFTTMEALFPGLAHTQQKFSLEIKELTAEQTYVLPHLSVTPYPVEHASGAPSLALRITCAQKTITYTGDTQWTDTLIPAAQDADLLIAEAYFFEKRVKYHLDLQTLLAHRDELQARRVILTHMHQDMLARGQSAPFELAEDGKLIEL</sequence>
<dbReference type="Proteomes" id="UP000290365">
    <property type="component" value="Chromosome"/>
</dbReference>
<reference evidence="2 3" key="1">
    <citation type="submission" date="2019-01" db="EMBL/GenBank/DDBJ databases">
        <title>Ktedonosporobacter rubrisoli SCAWS-G2.</title>
        <authorList>
            <person name="Huang Y."/>
            <person name="Yan B."/>
        </authorList>
    </citation>
    <scope>NUCLEOTIDE SEQUENCE [LARGE SCALE GENOMIC DNA]</scope>
    <source>
        <strain evidence="2 3">SCAWS-G2</strain>
    </source>
</reference>
<organism evidence="2 3">
    <name type="scientific">Ktedonosporobacter rubrisoli</name>
    <dbReference type="NCBI Taxonomy" id="2509675"/>
    <lineage>
        <taxon>Bacteria</taxon>
        <taxon>Bacillati</taxon>
        <taxon>Chloroflexota</taxon>
        <taxon>Ktedonobacteria</taxon>
        <taxon>Ktedonobacterales</taxon>
        <taxon>Ktedonosporobacteraceae</taxon>
        <taxon>Ktedonosporobacter</taxon>
    </lineage>
</organism>
<dbReference type="PANTHER" id="PTHR46018">
    <property type="entry name" value="ZINC PHOSPHODIESTERASE ELAC PROTEIN 1"/>
    <property type="match status" value="1"/>
</dbReference>
<protein>
    <submittedName>
        <fullName evidence="2">MBL fold metallo-hydrolase</fullName>
    </submittedName>
</protein>
<dbReference type="RefSeq" id="WP_129889773.1">
    <property type="nucleotide sequence ID" value="NZ_CP035758.1"/>
</dbReference>
<gene>
    <name evidence="2" type="ORF">EPA93_23145</name>
</gene>
<feature type="domain" description="Metallo-beta-lactamase" evidence="1">
    <location>
        <begin position="43"/>
        <end position="235"/>
    </location>
</feature>
<keyword evidence="2" id="KW-0378">Hydrolase</keyword>